<dbReference type="EMBL" id="BPLR01016674">
    <property type="protein sequence ID" value="GIY85666.1"/>
    <property type="molecule type" value="Genomic_DNA"/>
</dbReference>
<evidence type="ECO:0000313" key="2">
    <source>
        <dbReference type="Proteomes" id="UP001054945"/>
    </source>
</evidence>
<dbReference type="Proteomes" id="UP001054945">
    <property type="component" value="Unassembled WGS sequence"/>
</dbReference>
<name>A0AAV4WUU8_CAEEX</name>
<sequence length="84" mass="9226">MESTVGSSGTSQTLQSVSFTAINDKLAIELREISNFGDERNSSQGLWAVPMDGITFQAHLSAAHLPSGRQWWETLQCKVHSFSN</sequence>
<evidence type="ECO:0000313" key="1">
    <source>
        <dbReference type="EMBL" id="GIY85666.1"/>
    </source>
</evidence>
<organism evidence="1 2">
    <name type="scientific">Caerostris extrusa</name>
    <name type="common">Bark spider</name>
    <name type="synonym">Caerostris bankana</name>
    <dbReference type="NCBI Taxonomy" id="172846"/>
    <lineage>
        <taxon>Eukaryota</taxon>
        <taxon>Metazoa</taxon>
        <taxon>Ecdysozoa</taxon>
        <taxon>Arthropoda</taxon>
        <taxon>Chelicerata</taxon>
        <taxon>Arachnida</taxon>
        <taxon>Araneae</taxon>
        <taxon>Araneomorphae</taxon>
        <taxon>Entelegynae</taxon>
        <taxon>Araneoidea</taxon>
        <taxon>Araneidae</taxon>
        <taxon>Caerostris</taxon>
    </lineage>
</organism>
<proteinExistence type="predicted"/>
<gene>
    <name evidence="1" type="ORF">CEXT_263231</name>
</gene>
<reference evidence="1 2" key="1">
    <citation type="submission" date="2021-06" db="EMBL/GenBank/DDBJ databases">
        <title>Caerostris extrusa draft genome.</title>
        <authorList>
            <person name="Kono N."/>
            <person name="Arakawa K."/>
        </authorList>
    </citation>
    <scope>NUCLEOTIDE SEQUENCE [LARGE SCALE GENOMIC DNA]</scope>
</reference>
<keyword evidence="2" id="KW-1185">Reference proteome</keyword>
<protein>
    <submittedName>
        <fullName evidence="1">Uncharacterized protein</fullName>
    </submittedName>
</protein>
<comment type="caution">
    <text evidence="1">The sequence shown here is derived from an EMBL/GenBank/DDBJ whole genome shotgun (WGS) entry which is preliminary data.</text>
</comment>
<dbReference type="AlphaFoldDB" id="A0AAV4WUU8"/>
<accession>A0AAV4WUU8</accession>